<evidence type="ECO:0000256" key="4">
    <source>
        <dbReference type="ARBA" id="ARBA00022723"/>
    </source>
</evidence>
<evidence type="ECO:0000256" key="3">
    <source>
        <dbReference type="ARBA" id="ARBA00022617"/>
    </source>
</evidence>
<dbReference type="GO" id="GO:0046872">
    <property type="term" value="F:metal ion binding"/>
    <property type="evidence" value="ECO:0007669"/>
    <property type="project" value="UniProtKB-KW"/>
</dbReference>
<name>A0A8H4UBV9_9HYPO</name>
<evidence type="ECO:0000256" key="5">
    <source>
        <dbReference type="ARBA" id="ARBA00023002"/>
    </source>
</evidence>
<keyword evidence="8" id="KW-0732">Signal</keyword>
<dbReference type="Proteomes" id="UP000635477">
    <property type="component" value="Unassembled WGS sequence"/>
</dbReference>
<comment type="caution">
    <text evidence="10">The sequence shown here is derived from an EMBL/GenBank/DDBJ whole genome shotgun (WGS) entry which is preliminary data.</text>
</comment>
<dbReference type="Pfam" id="PF01328">
    <property type="entry name" value="Peroxidase_2"/>
    <property type="match status" value="1"/>
</dbReference>
<accession>A0A8H4UBV9</accession>
<evidence type="ECO:0000256" key="6">
    <source>
        <dbReference type="ARBA" id="ARBA00023004"/>
    </source>
</evidence>
<organism evidence="10 11">
    <name type="scientific">Fusarium zealandicum</name>
    <dbReference type="NCBI Taxonomy" id="1053134"/>
    <lineage>
        <taxon>Eukaryota</taxon>
        <taxon>Fungi</taxon>
        <taxon>Dikarya</taxon>
        <taxon>Ascomycota</taxon>
        <taxon>Pezizomycotina</taxon>
        <taxon>Sordariomycetes</taxon>
        <taxon>Hypocreomycetidae</taxon>
        <taxon>Hypocreales</taxon>
        <taxon>Nectriaceae</taxon>
        <taxon>Fusarium</taxon>
        <taxon>Fusarium staphyleae species complex</taxon>
    </lineage>
</organism>
<dbReference type="PANTHER" id="PTHR33577:SF1">
    <property type="entry name" value="HEME HALOPEROXIDASE FAMILY PROFILE DOMAIN-CONTAINING PROTEIN"/>
    <property type="match status" value="1"/>
</dbReference>
<feature type="domain" description="Heme haloperoxidase family profile" evidence="9">
    <location>
        <begin position="83"/>
        <end position="331"/>
    </location>
</feature>
<feature type="signal peptide" evidence="8">
    <location>
        <begin position="1"/>
        <end position="20"/>
    </location>
</feature>
<dbReference type="PROSITE" id="PS51405">
    <property type="entry name" value="HEME_HALOPEROXIDASE"/>
    <property type="match status" value="1"/>
</dbReference>
<keyword evidence="3" id="KW-0349">Heme</keyword>
<evidence type="ECO:0000256" key="2">
    <source>
        <dbReference type="ARBA" id="ARBA00022559"/>
    </source>
</evidence>
<reference evidence="10" key="2">
    <citation type="submission" date="2020-05" db="EMBL/GenBank/DDBJ databases">
        <authorList>
            <person name="Kim H.-S."/>
            <person name="Proctor R.H."/>
            <person name="Brown D.W."/>
        </authorList>
    </citation>
    <scope>NUCLEOTIDE SEQUENCE</scope>
    <source>
        <strain evidence="10">NRRL 22465</strain>
    </source>
</reference>
<protein>
    <recommendedName>
        <fullName evidence="9">Heme haloperoxidase family profile domain-containing protein</fullName>
    </recommendedName>
</protein>
<dbReference type="Gene3D" id="1.10.489.10">
    <property type="entry name" value="Chloroperoxidase-like"/>
    <property type="match status" value="1"/>
</dbReference>
<dbReference type="AlphaFoldDB" id="A0A8H4UBV9"/>
<evidence type="ECO:0000313" key="11">
    <source>
        <dbReference type="Proteomes" id="UP000635477"/>
    </source>
</evidence>
<reference evidence="10" key="1">
    <citation type="journal article" date="2020" name="BMC Genomics">
        <title>Correction to: Identification and distribution of gene clusters required for synthesis of sphingolipid metabolism inhibitors in diverse species of the filamentous fungus Fusarium.</title>
        <authorList>
            <person name="Kim H.S."/>
            <person name="Lohmar J.M."/>
            <person name="Busman M."/>
            <person name="Brown D.W."/>
            <person name="Naumann T.A."/>
            <person name="Divon H.H."/>
            <person name="Lysoe E."/>
            <person name="Uhlig S."/>
            <person name="Proctor R.H."/>
        </authorList>
    </citation>
    <scope>NUCLEOTIDE SEQUENCE</scope>
    <source>
        <strain evidence="10">NRRL 22465</strain>
    </source>
</reference>
<gene>
    <name evidence="10" type="ORF">FZEAL_9346</name>
</gene>
<keyword evidence="2" id="KW-0575">Peroxidase</keyword>
<feature type="chain" id="PRO_5034431290" description="Heme haloperoxidase family profile domain-containing protein" evidence="8">
    <location>
        <begin position="21"/>
        <end position="452"/>
    </location>
</feature>
<evidence type="ECO:0000256" key="8">
    <source>
        <dbReference type="SAM" id="SignalP"/>
    </source>
</evidence>
<evidence type="ECO:0000259" key="9">
    <source>
        <dbReference type="PROSITE" id="PS51405"/>
    </source>
</evidence>
<proteinExistence type="inferred from homology"/>
<comment type="similarity">
    <text evidence="7">Belongs to the chloroperoxidase family.</text>
</comment>
<dbReference type="EMBL" id="JABEYC010000862">
    <property type="protein sequence ID" value="KAF4973330.1"/>
    <property type="molecule type" value="Genomic_DNA"/>
</dbReference>
<dbReference type="GO" id="GO:0004601">
    <property type="term" value="F:peroxidase activity"/>
    <property type="evidence" value="ECO:0007669"/>
    <property type="project" value="UniProtKB-KW"/>
</dbReference>
<dbReference type="InterPro" id="IPR036851">
    <property type="entry name" value="Chloroperoxidase-like_sf"/>
</dbReference>
<evidence type="ECO:0000256" key="7">
    <source>
        <dbReference type="ARBA" id="ARBA00025795"/>
    </source>
</evidence>
<keyword evidence="11" id="KW-1185">Reference proteome</keyword>
<dbReference type="InterPro" id="IPR000028">
    <property type="entry name" value="Chloroperoxidase"/>
</dbReference>
<sequence length="452" mass="49386">MKLFTVTLCSLAALSGQTAALRHVHPDTPIPLNAFKLKARGGVNPHLGIDPETIRKYASQAPPALGKREIDFNPAEQLVDVHGDHEFIAPDWEAGEIRGLCPGLNTLANHNYLPRNGVATWSQYVNAVAKVWGMSQDLSAVLTTLGVVMGGNLVSVSQGGWSKHITGTLGGLLGTPRGLSGTHNVFEVDGSPTRGDLYDPTGENNDMNMSYFMDLYNLQRDAEKPNYSIKVLYEHNKNRWYQTIATNPFAWFGPATGWMVRASPYSFTARLVANRSAENPDDGILDKDGLKNFFSVYGPEDNMTYVVGYERIPENFYRRRHTDYGVAALALDIIEHSHPEVLSIGGNTNGVNTFTGINLADLNDGLLNAKNLLQGNNLICFAMNAIKTGSPNYLSSVYATLSSVTDLVFAALEPVMGAMNCASYDDLSVNGTNWFDYNTEKYPGFKKSGGGW</sequence>
<keyword evidence="6" id="KW-0408">Iron</keyword>
<keyword evidence="4" id="KW-0479">Metal-binding</keyword>
<comment type="cofactor">
    <cofactor evidence="1">
        <name>heme b</name>
        <dbReference type="ChEBI" id="CHEBI:60344"/>
    </cofactor>
</comment>
<dbReference type="SUPFAM" id="SSF47571">
    <property type="entry name" value="Cloroperoxidase"/>
    <property type="match status" value="1"/>
</dbReference>
<dbReference type="PANTHER" id="PTHR33577">
    <property type="entry name" value="STERIGMATOCYSTIN BIOSYNTHESIS PEROXIDASE STCC-RELATED"/>
    <property type="match status" value="1"/>
</dbReference>
<evidence type="ECO:0000313" key="10">
    <source>
        <dbReference type="EMBL" id="KAF4973330.1"/>
    </source>
</evidence>
<dbReference type="OrthoDB" id="407298at2759"/>
<evidence type="ECO:0000256" key="1">
    <source>
        <dbReference type="ARBA" id="ARBA00001970"/>
    </source>
</evidence>
<keyword evidence="5" id="KW-0560">Oxidoreductase</keyword>